<protein>
    <submittedName>
        <fullName evidence="1">Uncharacterized protein</fullName>
    </submittedName>
</protein>
<evidence type="ECO:0000313" key="2">
    <source>
        <dbReference type="Proteomes" id="UP001162501"/>
    </source>
</evidence>
<proteinExistence type="predicted"/>
<sequence length="156" mass="16508">MSSSAPKAPAIHSSAQFLPDNPRQQSPPTLLGSSQPSIYVFFSLPILLPSAWTTASIFNEPVTPFDLTAPSLHPLFFQPHFPPGACTQTCSLVVLPPPRRSTGGAGKRSCLPAVSSAASSFPGQPSFHGQPRGYIRSYAVPRATVTNDHTLGGLKQ</sequence>
<reference evidence="1" key="2">
    <citation type="submission" date="2025-03" db="EMBL/GenBank/DDBJ databases">
        <authorList>
            <consortium name="ELIXIR-Norway"/>
            <consortium name="Elixir Norway"/>
        </authorList>
    </citation>
    <scope>NUCLEOTIDE SEQUENCE</scope>
</reference>
<gene>
    <name evidence="1" type="ORF">MRATA1EN22A_LOCUS11877</name>
</gene>
<dbReference type="EMBL" id="OX596105">
    <property type="protein sequence ID" value="CAN0089898.1"/>
    <property type="molecule type" value="Genomic_DNA"/>
</dbReference>
<accession>A0AC59YYQ0</accession>
<reference evidence="1" key="1">
    <citation type="submission" date="2023-05" db="EMBL/GenBank/DDBJ databases">
        <authorList>
            <consortium name="ELIXIR-Norway"/>
        </authorList>
    </citation>
    <scope>NUCLEOTIDE SEQUENCE</scope>
</reference>
<organism evidence="1 2">
    <name type="scientific">Rangifer tarandus platyrhynchus</name>
    <name type="common">Svalbard reindeer</name>
    <dbReference type="NCBI Taxonomy" id="3082113"/>
    <lineage>
        <taxon>Eukaryota</taxon>
        <taxon>Metazoa</taxon>
        <taxon>Chordata</taxon>
        <taxon>Craniata</taxon>
        <taxon>Vertebrata</taxon>
        <taxon>Euteleostomi</taxon>
        <taxon>Mammalia</taxon>
        <taxon>Eutheria</taxon>
        <taxon>Laurasiatheria</taxon>
        <taxon>Artiodactyla</taxon>
        <taxon>Ruminantia</taxon>
        <taxon>Pecora</taxon>
        <taxon>Cervidae</taxon>
        <taxon>Odocoileinae</taxon>
        <taxon>Rangifer</taxon>
    </lineage>
</organism>
<evidence type="ECO:0000313" key="1">
    <source>
        <dbReference type="EMBL" id="CAN0089898.1"/>
    </source>
</evidence>
<name>A0AC59YYQ0_RANTA</name>
<dbReference type="Proteomes" id="UP001162501">
    <property type="component" value="Chromosome 21"/>
</dbReference>